<proteinExistence type="predicted"/>
<evidence type="ECO:0000313" key="2">
    <source>
        <dbReference type="Proteomes" id="UP000199600"/>
    </source>
</evidence>
<accession>A0A1A8XMN9</accession>
<evidence type="ECO:0000313" key="1">
    <source>
        <dbReference type="EMBL" id="SBT05916.1"/>
    </source>
</evidence>
<dbReference type="EMBL" id="FLQY01000079">
    <property type="protein sequence ID" value="SBT05916.1"/>
    <property type="molecule type" value="Genomic_DNA"/>
</dbReference>
<dbReference type="AlphaFoldDB" id="A0A1A8XMN9"/>
<keyword evidence="2" id="KW-1185">Reference proteome</keyword>
<organism evidence="1 2">
    <name type="scientific">Candidatus Propionivibrio aalborgensis</name>
    <dbReference type="NCBI Taxonomy" id="1860101"/>
    <lineage>
        <taxon>Bacteria</taxon>
        <taxon>Pseudomonadati</taxon>
        <taxon>Pseudomonadota</taxon>
        <taxon>Betaproteobacteria</taxon>
        <taxon>Rhodocyclales</taxon>
        <taxon>Rhodocyclaceae</taxon>
        <taxon>Propionivibrio</taxon>
    </lineage>
</organism>
<dbReference type="Proteomes" id="UP000199600">
    <property type="component" value="Unassembled WGS sequence"/>
</dbReference>
<reference evidence="1 2" key="1">
    <citation type="submission" date="2016-06" db="EMBL/GenBank/DDBJ databases">
        <authorList>
            <person name="Kjaerup R.B."/>
            <person name="Dalgaard T.S."/>
            <person name="Juul-Madsen H.R."/>
        </authorList>
    </citation>
    <scope>NUCLEOTIDE SEQUENCE [LARGE SCALE GENOMIC DNA]</scope>
    <source>
        <strain evidence="1">2</strain>
    </source>
</reference>
<name>A0A1A8XMN9_9RHOO</name>
<sequence>MITPETDACYLIALCSGEERRWRYLGQDARGATWWRDLETELEFSESSLMYAWTVVERLG</sequence>
<protein>
    <submittedName>
        <fullName evidence="1">Uncharacterized protein</fullName>
    </submittedName>
</protein>
<gene>
    <name evidence="1" type="ORF">PROAA_170018</name>
</gene>